<keyword evidence="1" id="KW-0812">Transmembrane</keyword>
<dbReference type="AlphaFoldDB" id="A0A9W6XX55"/>
<comment type="caution">
    <text evidence="2">The sequence shown here is derived from an EMBL/GenBank/DDBJ whole genome shotgun (WGS) entry which is preliminary data.</text>
</comment>
<evidence type="ECO:0000313" key="2">
    <source>
        <dbReference type="EMBL" id="GMF47758.1"/>
    </source>
</evidence>
<organism evidence="2 3">
    <name type="scientific">Phytophthora fragariaefolia</name>
    <dbReference type="NCBI Taxonomy" id="1490495"/>
    <lineage>
        <taxon>Eukaryota</taxon>
        <taxon>Sar</taxon>
        <taxon>Stramenopiles</taxon>
        <taxon>Oomycota</taxon>
        <taxon>Peronosporomycetes</taxon>
        <taxon>Peronosporales</taxon>
        <taxon>Peronosporaceae</taxon>
        <taxon>Phytophthora</taxon>
    </lineage>
</organism>
<reference evidence="2" key="1">
    <citation type="submission" date="2023-04" db="EMBL/GenBank/DDBJ databases">
        <title>Phytophthora fragariaefolia NBRC 109709.</title>
        <authorList>
            <person name="Ichikawa N."/>
            <person name="Sato H."/>
            <person name="Tonouchi N."/>
        </authorList>
    </citation>
    <scope>NUCLEOTIDE SEQUENCE</scope>
    <source>
        <strain evidence="2">NBRC 109709</strain>
    </source>
</reference>
<feature type="transmembrane region" description="Helical" evidence="1">
    <location>
        <begin position="21"/>
        <end position="40"/>
    </location>
</feature>
<dbReference type="OrthoDB" id="125119at2759"/>
<name>A0A9W6XX55_9STRA</name>
<feature type="transmembrane region" description="Helical" evidence="1">
    <location>
        <begin position="52"/>
        <end position="71"/>
    </location>
</feature>
<gene>
    <name evidence="2" type="ORF">Pfra01_001817400</name>
</gene>
<keyword evidence="1" id="KW-0472">Membrane</keyword>
<keyword evidence="1" id="KW-1133">Transmembrane helix</keyword>
<evidence type="ECO:0000313" key="3">
    <source>
        <dbReference type="Proteomes" id="UP001165121"/>
    </source>
</evidence>
<accession>A0A9W6XX55</accession>
<proteinExistence type="predicted"/>
<keyword evidence="3" id="KW-1185">Reference proteome</keyword>
<protein>
    <submittedName>
        <fullName evidence="2">Unnamed protein product</fullName>
    </submittedName>
</protein>
<sequence>MEYNRRRSGHRGVSGIKHLKLEDGFYIVGASNAMGVGHAFVLEVQGRNSGLLAILMQLWLTSIMTVALLVANPSSLSNRLRKISSCMQWHNAMYSASVVECTTLWCFLESHKIGLAPIIVTYPPTDLLVSGQLA</sequence>
<evidence type="ECO:0000256" key="1">
    <source>
        <dbReference type="SAM" id="Phobius"/>
    </source>
</evidence>
<dbReference type="Proteomes" id="UP001165121">
    <property type="component" value="Unassembled WGS sequence"/>
</dbReference>
<dbReference type="EMBL" id="BSXT01002197">
    <property type="protein sequence ID" value="GMF47758.1"/>
    <property type="molecule type" value="Genomic_DNA"/>
</dbReference>